<dbReference type="PANTHER" id="PTHR30332">
    <property type="entry name" value="PROBABLE GENERAL SECRETION PATHWAY PROTEIN D"/>
    <property type="match status" value="1"/>
</dbReference>
<proteinExistence type="inferred from homology"/>
<dbReference type="Proteomes" id="UP000366945">
    <property type="component" value="Unassembled WGS sequence"/>
</dbReference>
<dbReference type="InterPro" id="IPR004846">
    <property type="entry name" value="T2SS/T3SS_dom"/>
</dbReference>
<organism evidence="5 6">
    <name type="scientific">Pandoraea pneumonica</name>
    <dbReference type="NCBI Taxonomy" id="2508299"/>
    <lineage>
        <taxon>Bacteria</taxon>
        <taxon>Pseudomonadati</taxon>
        <taxon>Pseudomonadota</taxon>
        <taxon>Betaproteobacteria</taxon>
        <taxon>Burkholderiales</taxon>
        <taxon>Burkholderiaceae</taxon>
        <taxon>Pandoraea</taxon>
    </lineage>
</organism>
<evidence type="ECO:0000313" key="6">
    <source>
        <dbReference type="Proteomes" id="UP000366945"/>
    </source>
</evidence>
<dbReference type="EMBL" id="CABPSK010000001">
    <property type="protein sequence ID" value="VVD64483.1"/>
    <property type="molecule type" value="Genomic_DNA"/>
</dbReference>
<dbReference type="AlphaFoldDB" id="A0A5E4RND8"/>
<feature type="signal peptide" evidence="3">
    <location>
        <begin position="1"/>
        <end position="18"/>
    </location>
</feature>
<protein>
    <submittedName>
        <fullName evidence="5">Type II secretory pathway protein</fullName>
    </submittedName>
</protein>
<feature type="region of interest" description="Disordered" evidence="2">
    <location>
        <begin position="515"/>
        <end position="540"/>
    </location>
</feature>
<gene>
    <name evidence="5" type="ORF">PPN31114_00275</name>
</gene>
<reference evidence="5 6" key="1">
    <citation type="submission" date="2019-08" db="EMBL/GenBank/DDBJ databases">
        <authorList>
            <person name="Peeters C."/>
        </authorList>
    </citation>
    <scope>NUCLEOTIDE SEQUENCE [LARGE SCALE GENOMIC DNA]</scope>
    <source>
        <strain evidence="5 6">LMG 31114</strain>
    </source>
</reference>
<dbReference type="PRINTS" id="PR01032">
    <property type="entry name" value="PHAGEIV"/>
</dbReference>
<keyword evidence="3" id="KW-0732">Signal</keyword>
<feature type="region of interest" description="Disordered" evidence="2">
    <location>
        <begin position="34"/>
        <end position="65"/>
    </location>
</feature>
<evidence type="ECO:0000259" key="4">
    <source>
        <dbReference type="Pfam" id="PF00263"/>
    </source>
</evidence>
<dbReference type="GO" id="GO:0015627">
    <property type="term" value="C:type II protein secretion system complex"/>
    <property type="evidence" value="ECO:0007669"/>
    <property type="project" value="TreeGrafter"/>
</dbReference>
<name>A0A5E4RND8_9BURK</name>
<dbReference type="Pfam" id="PF00263">
    <property type="entry name" value="Secretin"/>
    <property type="match status" value="1"/>
</dbReference>
<accession>A0A5E4RND8</accession>
<dbReference type="RefSeq" id="WP_150677712.1">
    <property type="nucleotide sequence ID" value="NZ_CABPSK010000001.1"/>
</dbReference>
<feature type="chain" id="PRO_5022809468" evidence="3">
    <location>
        <begin position="19"/>
        <end position="540"/>
    </location>
</feature>
<evidence type="ECO:0000313" key="5">
    <source>
        <dbReference type="EMBL" id="VVD64483.1"/>
    </source>
</evidence>
<evidence type="ECO:0000256" key="2">
    <source>
        <dbReference type="SAM" id="MobiDB-lite"/>
    </source>
</evidence>
<keyword evidence="6" id="KW-1185">Reference proteome</keyword>
<evidence type="ECO:0000256" key="3">
    <source>
        <dbReference type="SAM" id="SignalP"/>
    </source>
</evidence>
<dbReference type="GO" id="GO:0009306">
    <property type="term" value="P:protein secretion"/>
    <property type="evidence" value="ECO:0007669"/>
    <property type="project" value="InterPro"/>
</dbReference>
<dbReference type="InterPro" id="IPR050810">
    <property type="entry name" value="Bact_Secretion_Sys_Channel"/>
</dbReference>
<evidence type="ECO:0000256" key="1">
    <source>
        <dbReference type="RuleBase" id="RU004003"/>
    </source>
</evidence>
<feature type="compositionally biased region" description="Basic and acidic residues" evidence="2">
    <location>
        <begin position="35"/>
        <end position="45"/>
    </location>
</feature>
<dbReference type="PANTHER" id="PTHR30332:SF17">
    <property type="entry name" value="TYPE IV PILIATION SYSTEM PROTEIN DR_0774-RELATED"/>
    <property type="match status" value="1"/>
</dbReference>
<feature type="compositionally biased region" description="Polar residues" evidence="2">
    <location>
        <begin position="51"/>
        <end position="65"/>
    </location>
</feature>
<comment type="similarity">
    <text evidence="1">Belongs to the bacterial secretin family.</text>
</comment>
<dbReference type="OrthoDB" id="8981785at2"/>
<feature type="domain" description="Type II/III secretion system secretin-like" evidence="4">
    <location>
        <begin position="303"/>
        <end position="434"/>
    </location>
</feature>
<sequence length="540" mass="57871">MKLLMPTATLLLSSLAFANEPYIVPAPIDYVGPALHDDGPPESRDIPSPPTSSRQKNQSSTRTNALPFQPGKFDFQFVNVAQLVSLLYGEAIKTPYVIAPDVLQDDRLVSLRYEGKPGDLRAFLTTLLESLGFGIERRRGVDFVFKLDPNGLASNSTKETIVYRPLFRDTAYLAGLVRPLFQGHFTVNRAVSMPAANRAKENAPEGSAAALIDAQGDTLLFQGTREEIIALCELLPQVDTPIGEVSVRATAYEVSRSNERGSAFQLALDLLSKGLGLSVSIAGDVVGNTLRIKTSNVDTIFSALSKDARFHVINSPNLRIRSGARGRLTVGQKVPVLKSVSYPRGGGEPVQSVEYHSSGVIFELRPMVKESVIDLHVSQQISDFVKTTTGVNASPTLNTREVSTEITLQNGEVILLGGLTTNKSTDNTAGISFLPRFLDAHSDTASSTEILLVLQVERVGASSVGSVGAPDTCLKRNSKPVPLRVPADKATPPTEQRVSPPTVIEGVAARAPALTAEQSGRGAALPRASAWGVDVLEEAR</sequence>
<feature type="region of interest" description="Disordered" evidence="2">
    <location>
        <begin position="478"/>
        <end position="502"/>
    </location>
</feature>
<dbReference type="GeneID" id="300402348"/>